<organism evidence="1 2">
    <name type="scientific">Prevotella lacticifex</name>
    <dbReference type="NCBI Taxonomy" id="2854755"/>
    <lineage>
        <taxon>Bacteria</taxon>
        <taxon>Pseudomonadati</taxon>
        <taxon>Bacteroidota</taxon>
        <taxon>Bacteroidia</taxon>
        <taxon>Bacteroidales</taxon>
        <taxon>Prevotellaceae</taxon>
        <taxon>Prevotella</taxon>
    </lineage>
</organism>
<comment type="caution">
    <text evidence="1">The sequence shown here is derived from an EMBL/GenBank/DDBJ whole genome shotgun (WGS) entry which is preliminary data.</text>
</comment>
<evidence type="ECO:0000313" key="2">
    <source>
        <dbReference type="Proteomes" id="UP000825483"/>
    </source>
</evidence>
<accession>A0A9R1CXD0</accession>
<evidence type="ECO:0000313" key="1">
    <source>
        <dbReference type="EMBL" id="GJG57945.1"/>
    </source>
</evidence>
<dbReference type="Proteomes" id="UP000825483">
    <property type="component" value="Unassembled WGS sequence"/>
</dbReference>
<name>A0A9R1CXD0_9BACT</name>
<keyword evidence="2" id="KW-1185">Reference proteome</keyword>
<reference evidence="1" key="1">
    <citation type="journal article" date="2022" name="Int. J. Syst. Evol. Microbiol.">
        <title>Prevotella lacticifex sp. nov., isolated from the rumen of cows.</title>
        <authorList>
            <person name="Shinkai T."/>
            <person name="Ikeyama N."/>
            <person name="Kumagai M."/>
            <person name="Ohmori H."/>
            <person name="Sakamoto M."/>
            <person name="Ohkuma M."/>
            <person name="Mitsumori M."/>
        </authorList>
    </citation>
    <scope>NUCLEOTIDE SEQUENCE</scope>
    <source>
        <strain evidence="1">R5076</strain>
    </source>
</reference>
<protein>
    <submittedName>
        <fullName evidence="1">Uncharacterized protein</fullName>
    </submittedName>
</protein>
<dbReference type="AlphaFoldDB" id="A0A9R1CXD0"/>
<sequence>MSCNQKEAAIKQEIEQLNDQCPIVLGSFGAITKVEYEDGTVTFTYLVNEKETLTDIGKFQMYKPLLKELSMTSLASSNLASMETISNDDVNLRYKMLGNKSKAMVVIDISNQELRDFMANIDGKPHAMDHKLLDLNIQLANTNLPQKIDKGLLITQIFQQDNNVVYKLSVDEEDLGNDVEIIRQVKDQVKSDIAGSLQSEDDVVLTRFEKLLKKLQYGLIYRYCGNHSGHTVDINFSPDEISNILSNSEY</sequence>
<dbReference type="EMBL" id="BPUB01000001">
    <property type="protein sequence ID" value="GJG57945.1"/>
    <property type="molecule type" value="Genomic_DNA"/>
</dbReference>
<gene>
    <name evidence="1" type="ORF">PRLR5076_07960</name>
</gene>
<proteinExistence type="predicted"/>